<keyword evidence="3" id="KW-1185">Reference proteome</keyword>
<comment type="similarity">
    <text evidence="1">Belongs to the dynein light chain Tctex-type family.</text>
</comment>
<dbReference type="GeneID" id="116298506"/>
<dbReference type="RefSeq" id="XP_031562866.1">
    <property type="nucleotide sequence ID" value="XM_031707006.1"/>
</dbReference>
<evidence type="ECO:0000256" key="1">
    <source>
        <dbReference type="ARBA" id="ARBA00005361"/>
    </source>
</evidence>
<protein>
    <submittedName>
        <fullName evidence="4">Uncharacterized protein LOC116298506</fullName>
    </submittedName>
</protein>
<dbReference type="KEGG" id="aten:116298506"/>
<dbReference type="AlphaFoldDB" id="A0A6P8I6A6"/>
<dbReference type="GO" id="GO:0045505">
    <property type="term" value="F:dynein intermediate chain binding"/>
    <property type="evidence" value="ECO:0007669"/>
    <property type="project" value="TreeGrafter"/>
</dbReference>
<evidence type="ECO:0000256" key="2">
    <source>
        <dbReference type="SAM" id="MobiDB-lite"/>
    </source>
</evidence>
<gene>
    <name evidence="4" type="primary">LOC116298506</name>
</gene>
<proteinExistence type="inferred from homology"/>
<feature type="region of interest" description="Disordered" evidence="2">
    <location>
        <begin position="106"/>
        <end position="127"/>
    </location>
</feature>
<dbReference type="InParanoid" id="A0A6P8I6A6"/>
<dbReference type="OrthoDB" id="5954502at2759"/>
<dbReference type="InterPro" id="IPR005334">
    <property type="entry name" value="Tctex-1-like"/>
</dbReference>
<name>A0A6P8I6A6_ACTTE</name>
<dbReference type="PANTHER" id="PTHR21255">
    <property type="entry name" value="T-COMPLEX-ASSOCIATED-TESTIS-EXPRESSED 1/ DYNEIN LIGHT CHAIN"/>
    <property type="match status" value="1"/>
</dbReference>
<dbReference type="Pfam" id="PF03645">
    <property type="entry name" value="Tctex-1"/>
    <property type="match status" value="1"/>
</dbReference>
<dbReference type="Proteomes" id="UP000515163">
    <property type="component" value="Unplaced"/>
</dbReference>
<accession>A0A6P8I6A6</accession>
<reference evidence="4" key="1">
    <citation type="submission" date="2025-08" db="UniProtKB">
        <authorList>
            <consortium name="RefSeq"/>
        </authorList>
    </citation>
    <scope>IDENTIFICATION</scope>
    <source>
        <tissue evidence="4">Tentacle</tissue>
    </source>
</reference>
<dbReference type="GO" id="GO:0005868">
    <property type="term" value="C:cytoplasmic dynein complex"/>
    <property type="evidence" value="ECO:0007669"/>
    <property type="project" value="TreeGrafter"/>
</dbReference>
<organism evidence="3 4">
    <name type="scientific">Actinia tenebrosa</name>
    <name type="common">Australian red waratah sea anemone</name>
    <dbReference type="NCBI Taxonomy" id="6105"/>
    <lineage>
        <taxon>Eukaryota</taxon>
        <taxon>Metazoa</taxon>
        <taxon>Cnidaria</taxon>
        <taxon>Anthozoa</taxon>
        <taxon>Hexacorallia</taxon>
        <taxon>Actiniaria</taxon>
        <taxon>Actiniidae</taxon>
        <taxon>Actinia</taxon>
    </lineage>
</organism>
<dbReference type="Gene3D" id="3.30.1140.40">
    <property type="entry name" value="Tctex-1"/>
    <property type="match status" value="1"/>
</dbReference>
<dbReference type="InterPro" id="IPR038586">
    <property type="entry name" value="Tctex-1-like_sf"/>
</dbReference>
<dbReference type="CDD" id="cd21451">
    <property type="entry name" value="DLC-like_TCTEX1D"/>
    <property type="match status" value="1"/>
</dbReference>
<dbReference type="PANTHER" id="PTHR21255:SF65">
    <property type="entry name" value="TCTEX1 DOMAIN-CONTAINING PROTEIN 2"/>
    <property type="match status" value="1"/>
</dbReference>
<dbReference type="GO" id="GO:0007018">
    <property type="term" value="P:microtubule-based movement"/>
    <property type="evidence" value="ECO:0007669"/>
    <property type="project" value="TreeGrafter"/>
</dbReference>
<sequence length="308" mass="34594">MRKHIKLTQECLARPENVLDGTVVIRRAKGKRFGTFTRFDNLCNLFDNLFDNYTRTSKLRRCASAESFQQPQEVVLKSDIILLIGVISPSTKDFIRMESTYLSSPVLAPSSSRESAKDSNENTDSQSDTLSFGAVIQAKVMAGRARRRKSLFETEKCDNDIGASILSHADFPAASMSRSASKMSHSEGMGFDRELIYEILEHEVKQKLQSRTYDSTECESVCRQLANAVKERISALEIKNYKIVCTFYISKRAKPSMKMDSGCAWDELLATVDKDSFVDYVFQNDSISAVGSVYGVCCEKPRQKTGRS</sequence>
<evidence type="ECO:0000313" key="3">
    <source>
        <dbReference type="Proteomes" id="UP000515163"/>
    </source>
</evidence>
<evidence type="ECO:0000313" key="4">
    <source>
        <dbReference type="RefSeq" id="XP_031562866.1"/>
    </source>
</evidence>
<dbReference type="GO" id="GO:0005737">
    <property type="term" value="C:cytoplasm"/>
    <property type="evidence" value="ECO:0007669"/>
    <property type="project" value="TreeGrafter"/>
</dbReference>